<sequence length="151" mass="16770">MMLSVTELSDTLEHWLSEGTPSIAIEVDLRPLELSRMERGVTIRTPFPLTLTQCPHPGVLVMLTGMGSERFSALPSLDCQGHYHLVDFVAVDKTALSAKPLITRIEQLANQISCWQACLKTQFPSLAPAPKQRATQMPFVPLSLSQQLRPF</sequence>
<dbReference type="EMBL" id="CP138203">
    <property type="protein sequence ID" value="WPC73498.1"/>
    <property type="molecule type" value="Genomic_DNA"/>
</dbReference>
<keyword evidence="2" id="KW-1185">Reference proteome</keyword>
<evidence type="ECO:0000313" key="1">
    <source>
        <dbReference type="EMBL" id="WPC73498.1"/>
    </source>
</evidence>
<dbReference type="RefSeq" id="WP_261893374.1">
    <property type="nucleotide sequence ID" value="NZ_AP024895.1"/>
</dbReference>
<name>A0ABZ0QAN6_9VIBR</name>
<accession>A0ABZ0QAN6</accession>
<evidence type="ECO:0000313" key="2">
    <source>
        <dbReference type="Proteomes" id="UP001304071"/>
    </source>
</evidence>
<reference evidence="1 2" key="1">
    <citation type="submission" date="2023-11" db="EMBL/GenBank/DDBJ databases">
        <title>Plant-associative lifestyle of Vibrio porteresiae and its evolutionary dynamics.</title>
        <authorList>
            <person name="Rameshkumar N."/>
            <person name="Kirti K."/>
        </authorList>
    </citation>
    <scope>NUCLEOTIDE SEQUENCE [LARGE SCALE GENOMIC DNA]</scope>
    <source>
        <strain evidence="1 2">MSSRF30</strain>
    </source>
</reference>
<protein>
    <submittedName>
        <fullName evidence="1">Uncharacterized protein</fullName>
    </submittedName>
</protein>
<proteinExistence type="predicted"/>
<organism evidence="1 2">
    <name type="scientific">Vibrio porteresiae DSM 19223</name>
    <dbReference type="NCBI Taxonomy" id="1123496"/>
    <lineage>
        <taxon>Bacteria</taxon>
        <taxon>Pseudomonadati</taxon>
        <taxon>Pseudomonadota</taxon>
        <taxon>Gammaproteobacteria</taxon>
        <taxon>Vibrionales</taxon>
        <taxon>Vibrionaceae</taxon>
        <taxon>Vibrio</taxon>
    </lineage>
</organism>
<dbReference type="Proteomes" id="UP001304071">
    <property type="component" value="Chromosome 1"/>
</dbReference>
<gene>
    <name evidence="1" type="ORF">R8Z52_15470</name>
</gene>